<dbReference type="InterPro" id="IPR008969">
    <property type="entry name" value="CarboxyPept-like_regulatory"/>
</dbReference>
<keyword evidence="1" id="KW-0813">Transport</keyword>
<name>A0AAE6ZJ04_9BACT</name>
<reference evidence="6" key="1">
    <citation type="submission" date="2020-04" db="EMBL/GenBank/DDBJ databases">
        <authorList>
            <person name="Kittiwongwattana C."/>
        </authorList>
    </citation>
    <scope>NUCLEOTIDE SEQUENCE [LARGE SCALE GENOMIC DNA]</scope>
    <source>
        <strain evidence="6">1310</strain>
    </source>
</reference>
<feature type="signal peptide" evidence="2">
    <location>
        <begin position="1"/>
        <end position="18"/>
    </location>
</feature>
<reference evidence="4 7" key="2">
    <citation type="submission" date="2020-09" db="EMBL/GenBank/DDBJ databases">
        <authorList>
            <person name="Kittiwongwattana C."/>
        </authorList>
    </citation>
    <scope>NUCLEOTIDE SEQUENCE</scope>
    <source>
        <strain evidence="5 7">1303</strain>
        <strain evidence="4">1310</strain>
    </source>
</reference>
<evidence type="ECO:0000313" key="6">
    <source>
        <dbReference type="Proteomes" id="UP000502421"/>
    </source>
</evidence>
<comment type="similarity">
    <text evidence="1">Belongs to the TonB-dependent receptor family.</text>
</comment>
<dbReference type="AlphaFoldDB" id="A0AAE6ZJ04"/>
<dbReference type="Gene3D" id="2.170.130.10">
    <property type="entry name" value="TonB-dependent receptor, plug domain"/>
    <property type="match status" value="1"/>
</dbReference>
<dbReference type="InterPro" id="IPR012910">
    <property type="entry name" value="Plug_dom"/>
</dbReference>
<organism evidence="4 6">
    <name type="scientific">Chitinophaga oryzae</name>
    <dbReference type="NCBI Taxonomy" id="2725414"/>
    <lineage>
        <taxon>Bacteria</taxon>
        <taxon>Pseudomonadati</taxon>
        <taxon>Bacteroidota</taxon>
        <taxon>Chitinophagia</taxon>
        <taxon>Chitinophagales</taxon>
        <taxon>Chitinophagaceae</taxon>
        <taxon>Chitinophaga</taxon>
    </lineage>
</organism>
<feature type="domain" description="TonB-dependent receptor plug" evidence="3">
    <location>
        <begin position="115"/>
        <end position="236"/>
    </location>
</feature>
<dbReference type="GO" id="GO:0009279">
    <property type="term" value="C:cell outer membrane"/>
    <property type="evidence" value="ECO:0007669"/>
    <property type="project" value="UniProtKB-SubCell"/>
</dbReference>
<dbReference type="InterPro" id="IPR037066">
    <property type="entry name" value="Plug_dom_sf"/>
</dbReference>
<evidence type="ECO:0000256" key="1">
    <source>
        <dbReference type="PROSITE-ProRule" id="PRU01360"/>
    </source>
</evidence>
<dbReference type="RefSeq" id="WP_168807817.1">
    <property type="nucleotide sequence ID" value="NZ_CP051204.2"/>
</dbReference>
<dbReference type="Proteomes" id="UP000502421">
    <property type="component" value="Chromosome"/>
</dbReference>
<evidence type="ECO:0000313" key="7">
    <source>
        <dbReference type="Proteomes" id="UP000503144"/>
    </source>
</evidence>
<dbReference type="EMBL" id="CP051205">
    <property type="protein sequence ID" value="QJB34089.1"/>
    <property type="molecule type" value="Genomic_DNA"/>
</dbReference>
<dbReference type="InterPro" id="IPR023996">
    <property type="entry name" value="TonB-dep_OMP_SusC/RagA"/>
</dbReference>
<feature type="chain" id="PRO_5042205991" evidence="2">
    <location>
        <begin position="19"/>
        <end position="1039"/>
    </location>
</feature>
<keyword evidence="1" id="KW-0472">Membrane</keyword>
<gene>
    <name evidence="5" type="ORF">HF324_23345</name>
    <name evidence="4" type="ORF">HF329_23495</name>
</gene>
<dbReference type="Pfam" id="PF13715">
    <property type="entry name" value="CarbopepD_reg_2"/>
    <property type="match status" value="1"/>
</dbReference>
<keyword evidence="1" id="KW-0812">Transmembrane</keyword>
<dbReference type="Proteomes" id="UP000503144">
    <property type="component" value="Chromosome"/>
</dbReference>
<dbReference type="SUPFAM" id="SSF49464">
    <property type="entry name" value="Carboxypeptidase regulatory domain-like"/>
    <property type="match status" value="1"/>
</dbReference>
<evidence type="ECO:0000256" key="2">
    <source>
        <dbReference type="SAM" id="SignalP"/>
    </source>
</evidence>
<evidence type="ECO:0000259" key="3">
    <source>
        <dbReference type="Pfam" id="PF07715"/>
    </source>
</evidence>
<dbReference type="Pfam" id="PF07715">
    <property type="entry name" value="Plug"/>
    <property type="match status" value="1"/>
</dbReference>
<evidence type="ECO:0000313" key="5">
    <source>
        <dbReference type="EMBL" id="QJB40609.1"/>
    </source>
</evidence>
<keyword evidence="2" id="KW-0732">Signal</keyword>
<protein>
    <submittedName>
        <fullName evidence="4">SusC/RagA family TonB-linked outer membrane protein</fullName>
    </submittedName>
</protein>
<dbReference type="PROSITE" id="PS52016">
    <property type="entry name" value="TONB_DEPENDENT_REC_3"/>
    <property type="match status" value="1"/>
</dbReference>
<dbReference type="EMBL" id="CP051204">
    <property type="protein sequence ID" value="QJB40609.1"/>
    <property type="molecule type" value="Genomic_DNA"/>
</dbReference>
<evidence type="ECO:0000313" key="4">
    <source>
        <dbReference type="EMBL" id="QJB34089.1"/>
    </source>
</evidence>
<dbReference type="InterPro" id="IPR039426">
    <property type="entry name" value="TonB-dep_rcpt-like"/>
</dbReference>
<sequence length="1039" mass="114013">MKNLLLLWLFVASSIVHAYAQTRTISGKVTDAKDGAPIPGVTVSISGSRTGTMTGPDGSYKLPVSDNASLVFSYVGYLNQTVSTTGKSRVDISMQVDTKGLQEIVVTGVGAATDRRKVAIAVESLSGKDLPKVPAASIDQALVGKIAGAQISSVSGQPGQQAQIILRGINSLGGNGTQPMILLDGVQVNAGSSLNGSSGNLSSRLADLDLSNIERVEVVQGAAAATIYGAQGANGVIQLFSKKGTRTGKVNVNFSSRVSFDDVLKGNFKYLRKHYYPTDAEGFILDTRGNRIKQDAKGTWTQPNRDITPNTVMDKDFKEPTYDHVDQLFKNGAPTYNNAINISGGKEGYDFALNVSNLKQTSIINGDYSRTNLSLNLGADILKNLKLRSTTQLITSKNTTGAITGQNNIFSGLGTAMSSYQYEDLLFRDSIGNYPFNTVTSDNSVYPYYSFQNRTYEAKTSRVVQGISLNYQPVRFLEIDYKYGIDYSRYDFTDFIHNQEQTLTPGKGIDPFNGKLTYDRDNETIQNSLITLFVKTDFERDFNLKVPITTSTQFAYDWRKRVYGNVISEGVGFAPFPPYTLANAASKSNDETRIEFVTYGYLINQHIDYGNLFGISGGVRIDYSSAFGRGTKPFTFGRGDAYFRLGELLKVPSIYELKLRGAYGVAGIQPEPYDRQITLSKGAIGDANYLILKNTLNNSDLTVETSKEAEVGIDLGLELGKGKWFRKLVFVPTYWDRSSSSVIRSIDLSPSTGASGIRTNALTIKSNGFQFSFDLDVLESKKMYWNFGVKFGKQRSIVDKISNGKPITIGGSGEGQFVLKEGESVGAFFGVTPLTSIDELPATAVKGNYEVGPNGYVVNKNTKAVMFGTENKKIGDPTPKFNMSFNNTLTFNGQLTLSFQLDWVYGGQVYNQTRQWLYADKISSDFEKPVTINGQTGAFIAYYNSLYNTNGTNSVFVEDGSFLRLRDLTLNYRLDKFLTNKFINTAQVSLTGRNLFTISNYSGLDPEASARVNDPTRRGIDVYSFPNFRSIQIGVTFGF</sequence>
<keyword evidence="1" id="KW-1134">Transmembrane beta strand</keyword>
<keyword evidence="7" id="KW-1185">Reference proteome</keyword>
<dbReference type="KEGG" id="coy:HF329_23495"/>
<dbReference type="Gene3D" id="2.60.40.1120">
    <property type="entry name" value="Carboxypeptidase-like, regulatory domain"/>
    <property type="match status" value="1"/>
</dbReference>
<dbReference type="NCBIfam" id="TIGR04056">
    <property type="entry name" value="OMP_RagA_SusC"/>
    <property type="match status" value="1"/>
</dbReference>
<proteinExistence type="inferred from homology"/>
<dbReference type="SUPFAM" id="SSF56935">
    <property type="entry name" value="Porins"/>
    <property type="match status" value="1"/>
</dbReference>
<accession>A0AAE6ZJ04</accession>
<keyword evidence="1" id="KW-0998">Cell outer membrane</keyword>
<comment type="subcellular location">
    <subcellularLocation>
        <location evidence="1">Cell outer membrane</location>
        <topology evidence="1">Multi-pass membrane protein</topology>
    </subcellularLocation>
</comment>